<evidence type="ECO:0000256" key="6">
    <source>
        <dbReference type="ARBA" id="ARBA00022833"/>
    </source>
</evidence>
<dbReference type="InterPro" id="IPR011059">
    <property type="entry name" value="Metal-dep_hydrolase_composite"/>
</dbReference>
<proteinExistence type="inferred from homology"/>
<comment type="similarity">
    <text evidence="2 8">Belongs to the metallo-dependent hydrolases superfamily. ATZ/TRZ family.</text>
</comment>
<comment type="catalytic activity">
    <reaction evidence="8">
        <text>guanine + H2O + H(+) = xanthine + NH4(+)</text>
        <dbReference type="Rhea" id="RHEA:14665"/>
        <dbReference type="ChEBI" id="CHEBI:15377"/>
        <dbReference type="ChEBI" id="CHEBI:15378"/>
        <dbReference type="ChEBI" id="CHEBI:16235"/>
        <dbReference type="ChEBI" id="CHEBI:17712"/>
        <dbReference type="ChEBI" id="CHEBI:28938"/>
        <dbReference type="EC" id="3.5.4.3"/>
    </reaction>
</comment>
<dbReference type="Proteomes" id="UP000439983">
    <property type="component" value="Unassembled WGS sequence"/>
</dbReference>
<dbReference type="UniPathway" id="UPA00603">
    <property type="reaction ID" value="UER00660"/>
</dbReference>
<evidence type="ECO:0000256" key="7">
    <source>
        <dbReference type="NCBIfam" id="TIGR02967"/>
    </source>
</evidence>
<dbReference type="NCBIfam" id="TIGR02967">
    <property type="entry name" value="guan_deamin"/>
    <property type="match status" value="1"/>
</dbReference>
<sequence length="438" mass="48220">MTTTLIRGRLLSFNRAPQAIDDSDAYSYESDGALLIGDGVIKASGPYTAVKAAAPEGVAEIDHRPHLIMPGFIDTHLHFPQMQVMASYAANLLEWLNTYTFPEECRFVETAHAERIAVHFFDEMIRQGTTTATAYCSVHRASADAFFAESLKRDMCMVAGKVMMDRNAPQGLLDTPEMSYDETRAVIADWHGKGRNHVAITPRFAITSTPEQMDVAKSLVGEFPDLHVQTHLSENRDEITYTCELYPEAKDYTDVYARYRLLGPKSLFGHCIHLSDREADAMSESGSVAVFCPTSNLFLGSGLFPLRTLTRRQKPVRVSVASDIGGGTSYSMLKTLDEAYKILQLQGERLNPFDSFHLMTRGNAEALSLVDRIGTLEPGTDADIVVLNMAATPAMALRAEVVNSLADELFLLQTMGDDRAIVETYVAGRPAKSSLGTD</sequence>
<dbReference type="RefSeq" id="WP_153439016.1">
    <property type="nucleotide sequence ID" value="NZ_JACIGA010000013.1"/>
</dbReference>
<dbReference type="PANTHER" id="PTHR11271:SF6">
    <property type="entry name" value="GUANINE DEAMINASE"/>
    <property type="match status" value="1"/>
</dbReference>
<organism evidence="10 11">
    <name type="scientific">Sinorhizobium terangae</name>
    <dbReference type="NCBI Taxonomy" id="110322"/>
    <lineage>
        <taxon>Bacteria</taxon>
        <taxon>Pseudomonadati</taxon>
        <taxon>Pseudomonadota</taxon>
        <taxon>Alphaproteobacteria</taxon>
        <taxon>Hyphomicrobiales</taxon>
        <taxon>Rhizobiaceae</taxon>
        <taxon>Sinorhizobium/Ensifer group</taxon>
        <taxon>Sinorhizobium</taxon>
    </lineage>
</organism>
<dbReference type="SUPFAM" id="SSF51556">
    <property type="entry name" value="Metallo-dependent hydrolases"/>
    <property type="match status" value="1"/>
</dbReference>
<dbReference type="EC" id="3.5.4.3" evidence="3 7"/>
<evidence type="ECO:0000313" key="10">
    <source>
        <dbReference type="EMBL" id="MQX15293.1"/>
    </source>
</evidence>
<evidence type="ECO:0000313" key="11">
    <source>
        <dbReference type="Proteomes" id="UP000439983"/>
    </source>
</evidence>
<protein>
    <recommendedName>
        <fullName evidence="3 7">Guanine deaminase</fullName>
        <shortName evidence="8">Guanase</shortName>
        <ecNumber evidence="3 7">3.5.4.3</ecNumber>
    </recommendedName>
    <alternativeName>
        <fullName evidence="8">Guanine aminohydrolase</fullName>
    </alternativeName>
</protein>
<dbReference type="InterPro" id="IPR014311">
    <property type="entry name" value="Guanine_deaminase"/>
</dbReference>
<comment type="function">
    <text evidence="8">Catalyzes the hydrolytic deamination of guanine, producing xanthine and ammonia.</text>
</comment>
<comment type="cofactor">
    <cofactor evidence="8">
        <name>Zn(2+)</name>
        <dbReference type="ChEBI" id="CHEBI:29105"/>
    </cofactor>
    <text evidence="8">Binds 1 zinc ion per subunit.</text>
</comment>
<dbReference type="Pfam" id="PF01979">
    <property type="entry name" value="Amidohydro_1"/>
    <property type="match status" value="1"/>
</dbReference>
<evidence type="ECO:0000256" key="1">
    <source>
        <dbReference type="ARBA" id="ARBA00004984"/>
    </source>
</evidence>
<evidence type="ECO:0000256" key="8">
    <source>
        <dbReference type="RuleBase" id="RU366009"/>
    </source>
</evidence>
<comment type="pathway">
    <text evidence="1 8">Purine metabolism; guanine degradation; xanthine from guanine: step 1/1.</text>
</comment>
<accession>A0A6N7LBR4</accession>
<comment type="caution">
    <text evidence="10">The sequence shown here is derived from an EMBL/GenBank/DDBJ whole genome shotgun (WGS) entry which is preliminary data.</text>
</comment>
<reference evidence="10 11" key="1">
    <citation type="journal article" date="2013" name="Genome Biol.">
        <title>Comparative genomics of the core and accessory genomes of 48 Sinorhizobium strains comprising five genospecies.</title>
        <authorList>
            <person name="Sugawara M."/>
            <person name="Epstein B."/>
            <person name="Badgley B.D."/>
            <person name="Unno T."/>
            <person name="Xu L."/>
            <person name="Reese J."/>
            <person name="Gyaneshwar P."/>
            <person name="Denny R."/>
            <person name="Mudge J."/>
            <person name="Bharti A.K."/>
            <person name="Farmer A.D."/>
            <person name="May G.D."/>
            <person name="Woodward J.E."/>
            <person name="Medigue C."/>
            <person name="Vallenet D."/>
            <person name="Lajus A."/>
            <person name="Rouy Z."/>
            <person name="Martinez-Vaz B."/>
            <person name="Tiffin P."/>
            <person name="Young N.D."/>
            <person name="Sadowsky M.J."/>
        </authorList>
    </citation>
    <scope>NUCLEOTIDE SEQUENCE [LARGE SCALE GENOMIC DNA]</scope>
    <source>
        <strain evidence="10 11">USDA4894</strain>
    </source>
</reference>
<keyword evidence="6 8" id="KW-0862">Zinc</keyword>
<evidence type="ECO:0000256" key="4">
    <source>
        <dbReference type="ARBA" id="ARBA00022723"/>
    </source>
</evidence>
<keyword evidence="5 8" id="KW-0378">Hydrolase</keyword>
<evidence type="ECO:0000259" key="9">
    <source>
        <dbReference type="Pfam" id="PF01979"/>
    </source>
</evidence>
<keyword evidence="4 8" id="KW-0479">Metal-binding</keyword>
<evidence type="ECO:0000256" key="3">
    <source>
        <dbReference type="ARBA" id="ARBA00012781"/>
    </source>
</evidence>
<dbReference type="SUPFAM" id="SSF51338">
    <property type="entry name" value="Composite domain of metallo-dependent hydrolases"/>
    <property type="match status" value="2"/>
</dbReference>
<keyword evidence="11" id="KW-1185">Reference proteome</keyword>
<dbReference type="FunFam" id="3.20.20.140:FF:000022">
    <property type="entry name" value="Guanine deaminase"/>
    <property type="match status" value="1"/>
</dbReference>
<gene>
    <name evidence="10" type="primary">guaD</name>
    <name evidence="10" type="ORF">GHK62_11090</name>
</gene>
<dbReference type="GO" id="GO:0008270">
    <property type="term" value="F:zinc ion binding"/>
    <property type="evidence" value="ECO:0007669"/>
    <property type="project" value="UniProtKB-UniRule"/>
</dbReference>
<dbReference type="EMBL" id="WITC01000037">
    <property type="protein sequence ID" value="MQX15293.1"/>
    <property type="molecule type" value="Genomic_DNA"/>
</dbReference>
<dbReference type="AlphaFoldDB" id="A0A6N7LBR4"/>
<dbReference type="Gene3D" id="3.20.20.140">
    <property type="entry name" value="Metal-dependent hydrolases"/>
    <property type="match status" value="1"/>
</dbReference>
<dbReference type="PANTHER" id="PTHR11271">
    <property type="entry name" value="GUANINE DEAMINASE"/>
    <property type="match status" value="1"/>
</dbReference>
<dbReference type="GO" id="GO:0006147">
    <property type="term" value="P:guanine catabolic process"/>
    <property type="evidence" value="ECO:0007669"/>
    <property type="project" value="UniProtKB-UniRule"/>
</dbReference>
<feature type="domain" description="Amidohydrolase-related" evidence="9">
    <location>
        <begin position="68"/>
        <end position="429"/>
    </location>
</feature>
<dbReference type="InterPro" id="IPR006680">
    <property type="entry name" value="Amidohydro-rel"/>
</dbReference>
<dbReference type="NCBIfam" id="NF006679">
    <property type="entry name" value="PRK09228.1"/>
    <property type="match status" value="1"/>
</dbReference>
<name>A0A6N7LBR4_SINTE</name>
<evidence type="ECO:0000256" key="5">
    <source>
        <dbReference type="ARBA" id="ARBA00022801"/>
    </source>
</evidence>
<dbReference type="CDD" id="cd01303">
    <property type="entry name" value="GDEase"/>
    <property type="match status" value="1"/>
</dbReference>
<dbReference type="Gene3D" id="2.30.40.10">
    <property type="entry name" value="Urease, subunit C, domain 1"/>
    <property type="match status" value="1"/>
</dbReference>
<dbReference type="InterPro" id="IPR032466">
    <property type="entry name" value="Metal_Hydrolase"/>
</dbReference>
<dbReference type="OrthoDB" id="9787621at2"/>
<dbReference type="GO" id="GO:0005829">
    <property type="term" value="C:cytosol"/>
    <property type="evidence" value="ECO:0007669"/>
    <property type="project" value="TreeGrafter"/>
</dbReference>
<evidence type="ECO:0000256" key="2">
    <source>
        <dbReference type="ARBA" id="ARBA00006745"/>
    </source>
</evidence>
<dbReference type="InterPro" id="IPR051607">
    <property type="entry name" value="Metallo-dep_hydrolases"/>
</dbReference>
<dbReference type="GO" id="GO:0008892">
    <property type="term" value="F:guanine deaminase activity"/>
    <property type="evidence" value="ECO:0007669"/>
    <property type="project" value="UniProtKB-UniRule"/>
</dbReference>